<accession>A0A366M8W4</accession>
<feature type="transmembrane region" description="Helical" evidence="1">
    <location>
        <begin position="146"/>
        <end position="164"/>
    </location>
</feature>
<dbReference type="EMBL" id="NIZT01000057">
    <property type="protein sequence ID" value="RBQ22625.1"/>
    <property type="molecule type" value="Genomic_DNA"/>
</dbReference>
<proteinExistence type="predicted"/>
<evidence type="ECO:0000313" key="3">
    <source>
        <dbReference type="Proteomes" id="UP000253099"/>
    </source>
</evidence>
<keyword evidence="3" id="KW-1185">Reference proteome</keyword>
<protein>
    <submittedName>
        <fullName evidence="2">Uncharacterized protein</fullName>
    </submittedName>
</protein>
<name>A0A366M8W4_9EURY</name>
<keyword evidence="1" id="KW-0472">Membrane</keyword>
<organism evidence="2 3">
    <name type="scientific">Candidatus Methanobinarius endosymbioticus</name>
    <dbReference type="NCBI Taxonomy" id="2006182"/>
    <lineage>
        <taxon>Archaea</taxon>
        <taxon>Methanobacteriati</taxon>
        <taxon>Methanobacteriota</taxon>
        <taxon>Methanomada group</taxon>
        <taxon>Methanobacteria</taxon>
        <taxon>Methanobacteriales</taxon>
        <taxon>Methanobacteriaceae</taxon>
        <taxon>Candidatus Methanobinarius</taxon>
    </lineage>
</organism>
<keyword evidence="1" id="KW-0812">Transmembrane</keyword>
<dbReference type="Proteomes" id="UP000253099">
    <property type="component" value="Unassembled WGS sequence"/>
</dbReference>
<reference evidence="2 3" key="1">
    <citation type="submission" date="2018-06" db="EMBL/GenBank/DDBJ databases">
        <title>Genomic insight into two independent archaeal endosymbiosis events.</title>
        <authorList>
            <person name="Lind A.E."/>
            <person name="Lewis W.H."/>
            <person name="Spang A."/>
            <person name="Guy L."/>
            <person name="Embley M.T."/>
            <person name="Ettema T.J.G."/>
        </authorList>
    </citation>
    <scope>NUCLEOTIDE SEQUENCE [LARGE SCALE GENOMIC DNA]</scope>
    <source>
        <strain evidence="2">NOE</strain>
    </source>
</reference>
<evidence type="ECO:0000256" key="1">
    <source>
        <dbReference type="SAM" id="Phobius"/>
    </source>
</evidence>
<keyword evidence="1" id="KW-1133">Transmembrane helix</keyword>
<dbReference type="AlphaFoldDB" id="A0A366M8W4"/>
<gene>
    <name evidence="2" type="ORF">ALNOE001_16820</name>
</gene>
<evidence type="ECO:0000313" key="2">
    <source>
        <dbReference type="EMBL" id="RBQ22625.1"/>
    </source>
</evidence>
<sequence>MVTGNGWYGSNWTIRYFIYLNGTNDTGDYSKLPDFMTELFNSSDGTWYMFSEWIGKYGYRYNLPINTITTYYLSVVLDSQIIPLSMTSIPCPTEIGVRVKGNKSYDKIVQVEIILKDALRNVLANKTVSLYVNGQKIGDVTTDGMVRLYFIILILLLFDMFLNLDLLETFSLFLHQTLLL</sequence>
<comment type="caution">
    <text evidence="2">The sequence shown here is derived from an EMBL/GenBank/DDBJ whole genome shotgun (WGS) entry which is preliminary data.</text>
</comment>